<sequence>MAVVSRIPRKTESKAKPGSVNEESKMGLTRRFLNRVGLGEDSSGSSDSDEENDNKSKLSQKKKKQRARPEAKDSETANTWKQWNKSIALEQTMPSDAVLTDENAEKFLEGLQRAPLGIITLEDVLEELIGEEILDEFDLKGANALPASSYVPAEAQRAVEAANKLIVDAKAKSSGNITPVEGSMANLRVAQGLLAIRLATSNNTNPGKSNRSNNVLRRGGTTTPTTGGGGALPRQVDSSLTLPAREDAASASDIATVVEASTVPDDANGLHSTVRPGLPGIHFVTSGAGPEDGITISKPGTPKKHAFKSLIVGGGGTPGLDKRPDPMNKEVPKGE</sequence>
<dbReference type="Proteomes" id="UP000886523">
    <property type="component" value="Unassembled WGS sequence"/>
</dbReference>
<dbReference type="InterPro" id="IPR046342">
    <property type="entry name" value="CBS_dom_sf"/>
</dbReference>
<feature type="compositionally biased region" description="Basic and acidic residues" evidence="1">
    <location>
        <begin position="320"/>
        <end position="335"/>
    </location>
</feature>
<comment type="caution">
    <text evidence="2">The sequence shown here is derived from an EMBL/GenBank/DDBJ whole genome shotgun (WGS) entry which is preliminary data.</text>
</comment>
<organism evidence="2 3">
    <name type="scientific">Hydnum rufescens UP504</name>
    <dbReference type="NCBI Taxonomy" id="1448309"/>
    <lineage>
        <taxon>Eukaryota</taxon>
        <taxon>Fungi</taxon>
        <taxon>Dikarya</taxon>
        <taxon>Basidiomycota</taxon>
        <taxon>Agaricomycotina</taxon>
        <taxon>Agaricomycetes</taxon>
        <taxon>Cantharellales</taxon>
        <taxon>Hydnaceae</taxon>
        <taxon>Hydnum</taxon>
    </lineage>
</organism>
<proteinExistence type="predicted"/>
<gene>
    <name evidence="2" type="ORF">BS47DRAFT_430756</name>
</gene>
<name>A0A9P6DQB2_9AGAM</name>
<keyword evidence="3" id="KW-1185">Reference proteome</keyword>
<dbReference type="AlphaFoldDB" id="A0A9P6DQB2"/>
<feature type="compositionally biased region" description="Polar residues" evidence="1">
    <location>
        <begin position="201"/>
        <end position="215"/>
    </location>
</feature>
<dbReference type="EMBL" id="MU129110">
    <property type="protein sequence ID" value="KAF9506455.1"/>
    <property type="molecule type" value="Genomic_DNA"/>
</dbReference>
<evidence type="ECO:0000313" key="2">
    <source>
        <dbReference type="EMBL" id="KAF9506455.1"/>
    </source>
</evidence>
<protein>
    <submittedName>
        <fullName evidence="2">Uncharacterized protein</fullName>
    </submittedName>
</protein>
<reference evidence="2" key="1">
    <citation type="journal article" date="2020" name="Nat. Commun.">
        <title>Large-scale genome sequencing of mycorrhizal fungi provides insights into the early evolution of symbiotic traits.</title>
        <authorList>
            <person name="Miyauchi S."/>
            <person name="Kiss E."/>
            <person name="Kuo A."/>
            <person name="Drula E."/>
            <person name="Kohler A."/>
            <person name="Sanchez-Garcia M."/>
            <person name="Morin E."/>
            <person name="Andreopoulos B."/>
            <person name="Barry K.W."/>
            <person name="Bonito G."/>
            <person name="Buee M."/>
            <person name="Carver A."/>
            <person name="Chen C."/>
            <person name="Cichocki N."/>
            <person name="Clum A."/>
            <person name="Culley D."/>
            <person name="Crous P.W."/>
            <person name="Fauchery L."/>
            <person name="Girlanda M."/>
            <person name="Hayes R.D."/>
            <person name="Keri Z."/>
            <person name="LaButti K."/>
            <person name="Lipzen A."/>
            <person name="Lombard V."/>
            <person name="Magnuson J."/>
            <person name="Maillard F."/>
            <person name="Murat C."/>
            <person name="Nolan M."/>
            <person name="Ohm R.A."/>
            <person name="Pangilinan J."/>
            <person name="Pereira M.F."/>
            <person name="Perotto S."/>
            <person name="Peter M."/>
            <person name="Pfister S."/>
            <person name="Riley R."/>
            <person name="Sitrit Y."/>
            <person name="Stielow J.B."/>
            <person name="Szollosi G."/>
            <person name="Zifcakova L."/>
            <person name="Stursova M."/>
            <person name="Spatafora J.W."/>
            <person name="Tedersoo L."/>
            <person name="Vaario L.M."/>
            <person name="Yamada A."/>
            <person name="Yan M."/>
            <person name="Wang P."/>
            <person name="Xu J."/>
            <person name="Bruns T."/>
            <person name="Baldrian P."/>
            <person name="Vilgalys R."/>
            <person name="Dunand C."/>
            <person name="Henrissat B."/>
            <person name="Grigoriev I.V."/>
            <person name="Hibbett D."/>
            <person name="Nagy L.G."/>
            <person name="Martin F.M."/>
        </authorList>
    </citation>
    <scope>NUCLEOTIDE SEQUENCE</scope>
    <source>
        <strain evidence="2">UP504</strain>
    </source>
</reference>
<feature type="region of interest" description="Disordered" evidence="1">
    <location>
        <begin position="1"/>
        <end position="79"/>
    </location>
</feature>
<accession>A0A9P6DQB2</accession>
<evidence type="ECO:0000256" key="1">
    <source>
        <dbReference type="SAM" id="MobiDB-lite"/>
    </source>
</evidence>
<feature type="region of interest" description="Disordered" evidence="1">
    <location>
        <begin position="201"/>
        <end position="235"/>
    </location>
</feature>
<evidence type="ECO:0000313" key="3">
    <source>
        <dbReference type="Proteomes" id="UP000886523"/>
    </source>
</evidence>
<feature type="region of interest" description="Disordered" evidence="1">
    <location>
        <begin position="312"/>
        <end position="335"/>
    </location>
</feature>
<dbReference type="Gene3D" id="3.10.580.10">
    <property type="entry name" value="CBS-domain"/>
    <property type="match status" value="1"/>
</dbReference>
<dbReference type="OrthoDB" id="3265509at2759"/>